<accession>A0AA94M1G2</accession>
<dbReference type="AlphaFoldDB" id="A0AA94M1G2"/>
<evidence type="ECO:0000313" key="1">
    <source>
        <dbReference type="EMBL" id="SQG78788.1"/>
    </source>
</evidence>
<dbReference type="Proteomes" id="UP000249013">
    <property type="component" value="Chromosome 1"/>
</dbReference>
<name>A0AA94M1G2_9STRE</name>
<proteinExistence type="predicted"/>
<evidence type="ECO:0000313" key="2">
    <source>
        <dbReference type="Proteomes" id="UP000249013"/>
    </source>
</evidence>
<protein>
    <submittedName>
        <fullName evidence="1">Phage terminase</fullName>
    </submittedName>
</protein>
<reference evidence="1 2" key="1">
    <citation type="submission" date="2018-06" db="EMBL/GenBank/DDBJ databases">
        <authorList>
            <consortium name="Pathogen Informatics"/>
            <person name="Doyle S."/>
        </authorList>
    </citation>
    <scope>NUCLEOTIDE SEQUENCE [LARGE SCALE GENOMIC DNA]</scope>
    <source>
        <strain evidence="1 2">NCTC13773</strain>
    </source>
</reference>
<organism evidence="1 2">
    <name type="scientific">Streptococcus gallolyticus</name>
    <dbReference type="NCBI Taxonomy" id="315405"/>
    <lineage>
        <taxon>Bacteria</taxon>
        <taxon>Bacillati</taxon>
        <taxon>Bacillota</taxon>
        <taxon>Bacilli</taxon>
        <taxon>Lactobacillales</taxon>
        <taxon>Streptococcaceae</taxon>
        <taxon>Streptococcus</taxon>
    </lineage>
</organism>
<dbReference type="EMBL" id="LS483409">
    <property type="protein sequence ID" value="SQG78788.1"/>
    <property type="molecule type" value="Genomic_DNA"/>
</dbReference>
<sequence>MNQWQKRFSVISDALKSGKEVVDRQVENALFKTATGYYYDEETVTNQGEIVTVRKYSKPNTTAQIYWLKNRKRDVWTDKQEVQLEANVTTNKLDGILAQLEDDSS</sequence>
<gene>
    <name evidence="1" type="ORF">NCTC13773_00570</name>
</gene>